<dbReference type="AlphaFoldDB" id="A0AAV3SHB0"/>
<dbReference type="GeneID" id="71762630"/>
<dbReference type="RefSeq" id="WP_004055435.1">
    <property type="nucleotide sequence ID" value="NZ_BAAADN010000026.1"/>
</dbReference>
<gene>
    <name evidence="2" type="ORF">GCM10008985_18620</name>
    <name evidence="3" type="ORF">MUK72_12240</name>
</gene>
<dbReference type="Proteomes" id="UP001500962">
    <property type="component" value="Unassembled WGS sequence"/>
</dbReference>
<dbReference type="NCBIfam" id="TIGR04354">
    <property type="entry name" value="amphi-Trp"/>
    <property type="match status" value="1"/>
</dbReference>
<dbReference type="Pfam" id="PF20068">
    <property type="entry name" value="Amphi-Trp"/>
    <property type="match status" value="1"/>
</dbReference>
<dbReference type="EMBL" id="BAAADN010000026">
    <property type="protein sequence ID" value="GAA0462260.1"/>
    <property type="molecule type" value="Genomic_DNA"/>
</dbReference>
<evidence type="ECO:0000313" key="4">
    <source>
        <dbReference type="Proteomes" id="UP000830542"/>
    </source>
</evidence>
<accession>A0AAV3SHB0</accession>
<evidence type="ECO:0000313" key="5">
    <source>
        <dbReference type="Proteomes" id="UP001500962"/>
    </source>
</evidence>
<name>A0AAV3SHB0_HALDO</name>
<dbReference type="InterPro" id="IPR027598">
    <property type="entry name" value="Amphi-Trp_dom"/>
</dbReference>
<dbReference type="Proteomes" id="UP000830542">
    <property type="component" value="Chromosome"/>
</dbReference>
<reference evidence="2" key="1">
    <citation type="journal article" date="2014" name="Int. J. Syst. Evol. Microbiol.">
        <title>Complete genome sequence of Corynebacterium casei LMG S-19264T (=DSM 44701T), isolated from a smear-ripened cheese.</title>
        <authorList>
            <consortium name="US DOE Joint Genome Institute (JGI-PGF)"/>
            <person name="Walter F."/>
            <person name="Albersmeier A."/>
            <person name="Kalinowski J."/>
            <person name="Ruckert C."/>
        </authorList>
    </citation>
    <scope>NUCLEOTIDE SEQUENCE</scope>
    <source>
        <strain evidence="2">JCM 12289</strain>
    </source>
</reference>
<keyword evidence="4" id="KW-1185">Reference proteome</keyword>
<reference evidence="2" key="3">
    <citation type="submission" date="2023-12" db="EMBL/GenBank/DDBJ databases">
        <authorList>
            <person name="Sun Q."/>
            <person name="Inoue M."/>
        </authorList>
    </citation>
    <scope>NUCLEOTIDE SEQUENCE</scope>
    <source>
        <strain evidence="2">JCM 12289</strain>
    </source>
</reference>
<evidence type="ECO:0000313" key="3">
    <source>
        <dbReference type="EMBL" id="UOO94729.1"/>
    </source>
</evidence>
<dbReference type="KEGG" id="hdo:MUK72_12240"/>
<sequence>MSEEYETERELSRDAVADIFESFAEELRSDGELTLAVGGEHVRIDPTDPCEFEVEVEEESPRFGAAERTVEFELEWTRQDDEPDLVE</sequence>
<evidence type="ECO:0000259" key="1">
    <source>
        <dbReference type="Pfam" id="PF20068"/>
    </source>
</evidence>
<feature type="domain" description="Amphi-Trp" evidence="1">
    <location>
        <begin position="4"/>
        <end position="83"/>
    </location>
</feature>
<organism evidence="2 5">
    <name type="scientific">Halococcus dombrowskii</name>
    <dbReference type="NCBI Taxonomy" id="179637"/>
    <lineage>
        <taxon>Archaea</taxon>
        <taxon>Methanobacteriati</taxon>
        <taxon>Methanobacteriota</taxon>
        <taxon>Stenosarchaea group</taxon>
        <taxon>Halobacteria</taxon>
        <taxon>Halobacteriales</taxon>
        <taxon>Halococcaceae</taxon>
        <taxon>Halococcus</taxon>
    </lineage>
</organism>
<dbReference type="EMBL" id="CP095005">
    <property type="protein sequence ID" value="UOO94729.1"/>
    <property type="molecule type" value="Genomic_DNA"/>
</dbReference>
<reference evidence="3" key="2">
    <citation type="submission" date="2022-04" db="EMBL/GenBank/DDBJ databases">
        <title>Sequencing and genomic assembly of Halococcus dombrowskii.</title>
        <authorList>
            <person name="Lim S.W."/>
            <person name="MacLea K.S."/>
        </authorList>
    </citation>
    <scope>NUCLEOTIDE SEQUENCE</scope>
    <source>
        <strain evidence="3">H4</strain>
    </source>
</reference>
<proteinExistence type="predicted"/>
<protein>
    <submittedName>
        <fullName evidence="3">Amphi-Trp domain-containing protein</fullName>
    </submittedName>
</protein>
<evidence type="ECO:0000313" key="2">
    <source>
        <dbReference type="EMBL" id="GAA0462260.1"/>
    </source>
</evidence>